<reference evidence="1" key="3">
    <citation type="submission" date="2022-06" db="UniProtKB">
        <authorList>
            <consortium name="EnsemblPlants"/>
        </authorList>
    </citation>
    <scope>IDENTIFICATION</scope>
</reference>
<sequence length="105" mass="11374">MAVRLGVARSGDNGARCPAVVPVLHVATNGEHGCPWTGLWRAGSRNLAGAGHPDAHGIWLMQGTRADRARWGRTCLAGSHWTMRAFVLVRVVVAMAGRGRRIQRR</sequence>
<evidence type="ECO:0000313" key="2">
    <source>
        <dbReference type="Proteomes" id="UP000015106"/>
    </source>
</evidence>
<dbReference type="AlphaFoldDB" id="A0A8R7P230"/>
<dbReference type="Gramene" id="TuG1812G0100002215.01.T01">
    <property type="protein sequence ID" value="TuG1812G0100002215.01.T01.cds387851"/>
    <property type="gene ID" value="TuG1812G0100002215.01"/>
</dbReference>
<protein>
    <submittedName>
        <fullName evidence="1">Uncharacterized protein</fullName>
    </submittedName>
</protein>
<reference evidence="2" key="1">
    <citation type="journal article" date="2013" name="Nature">
        <title>Draft genome of the wheat A-genome progenitor Triticum urartu.</title>
        <authorList>
            <person name="Ling H.Q."/>
            <person name="Zhao S."/>
            <person name="Liu D."/>
            <person name="Wang J."/>
            <person name="Sun H."/>
            <person name="Zhang C."/>
            <person name="Fan H."/>
            <person name="Li D."/>
            <person name="Dong L."/>
            <person name="Tao Y."/>
            <person name="Gao C."/>
            <person name="Wu H."/>
            <person name="Li Y."/>
            <person name="Cui Y."/>
            <person name="Guo X."/>
            <person name="Zheng S."/>
            <person name="Wang B."/>
            <person name="Yu K."/>
            <person name="Liang Q."/>
            <person name="Yang W."/>
            <person name="Lou X."/>
            <person name="Chen J."/>
            <person name="Feng M."/>
            <person name="Jian J."/>
            <person name="Zhang X."/>
            <person name="Luo G."/>
            <person name="Jiang Y."/>
            <person name="Liu J."/>
            <person name="Wang Z."/>
            <person name="Sha Y."/>
            <person name="Zhang B."/>
            <person name="Wu H."/>
            <person name="Tang D."/>
            <person name="Shen Q."/>
            <person name="Xue P."/>
            <person name="Zou S."/>
            <person name="Wang X."/>
            <person name="Liu X."/>
            <person name="Wang F."/>
            <person name="Yang Y."/>
            <person name="An X."/>
            <person name="Dong Z."/>
            <person name="Zhang K."/>
            <person name="Zhang X."/>
            <person name="Luo M.C."/>
            <person name="Dvorak J."/>
            <person name="Tong Y."/>
            <person name="Wang J."/>
            <person name="Yang H."/>
            <person name="Li Z."/>
            <person name="Wang D."/>
            <person name="Zhang A."/>
            <person name="Wang J."/>
        </authorList>
    </citation>
    <scope>NUCLEOTIDE SEQUENCE</scope>
    <source>
        <strain evidence="2">cv. G1812</strain>
    </source>
</reference>
<name>A0A8R7P230_TRIUA</name>
<proteinExistence type="predicted"/>
<evidence type="ECO:0000313" key="1">
    <source>
        <dbReference type="EnsemblPlants" id="TuG1812G0100002215.01.T01.cds387851"/>
    </source>
</evidence>
<dbReference type="Proteomes" id="UP000015106">
    <property type="component" value="Chromosome 1"/>
</dbReference>
<dbReference type="EnsemblPlants" id="TuG1812G0100002215.01.T01">
    <property type="protein sequence ID" value="TuG1812G0100002215.01.T01.cds387851"/>
    <property type="gene ID" value="TuG1812G0100002215.01"/>
</dbReference>
<keyword evidence="2" id="KW-1185">Reference proteome</keyword>
<accession>A0A8R7P230</accession>
<organism evidence="1 2">
    <name type="scientific">Triticum urartu</name>
    <name type="common">Red wild einkorn</name>
    <name type="synonym">Crithodium urartu</name>
    <dbReference type="NCBI Taxonomy" id="4572"/>
    <lineage>
        <taxon>Eukaryota</taxon>
        <taxon>Viridiplantae</taxon>
        <taxon>Streptophyta</taxon>
        <taxon>Embryophyta</taxon>
        <taxon>Tracheophyta</taxon>
        <taxon>Spermatophyta</taxon>
        <taxon>Magnoliopsida</taxon>
        <taxon>Liliopsida</taxon>
        <taxon>Poales</taxon>
        <taxon>Poaceae</taxon>
        <taxon>BOP clade</taxon>
        <taxon>Pooideae</taxon>
        <taxon>Triticodae</taxon>
        <taxon>Triticeae</taxon>
        <taxon>Triticinae</taxon>
        <taxon>Triticum</taxon>
    </lineage>
</organism>
<reference evidence="1" key="2">
    <citation type="submission" date="2018-03" db="EMBL/GenBank/DDBJ databases">
        <title>The Triticum urartu genome reveals the dynamic nature of wheat genome evolution.</title>
        <authorList>
            <person name="Ling H."/>
            <person name="Ma B."/>
            <person name="Shi X."/>
            <person name="Liu H."/>
            <person name="Dong L."/>
            <person name="Sun H."/>
            <person name="Cao Y."/>
            <person name="Gao Q."/>
            <person name="Zheng S."/>
            <person name="Li Y."/>
            <person name="Yu Y."/>
            <person name="Du H."/>
            <person name="Qi M."/>
            <person name="Li Y."/>
            <person name="Yu H."/>
            <person name="Cui Y."/>
            <person name="Wang N."/>
            <person name="Chen C."/>
            <person name="Wu H."/>
            <person name="Zhao Y."/>
            <person name="Zhang J."/>
            <person name="Li Y."/>
            <person name="Zhou W."/>
            <person name="Zhang B."/>
            <person name="Hu W."/>
            <person name="Eijk M."/>
            <person name="Tang J."/>
            <person name="Witsenboer H."/>
            <person name="Zhao S."/>
            <person name="Li Z."/>
            <person name="Zhang A."/>
            <person name="Wang D."/>
            <person name="Liang C."/>
        </authorList>
    </citation>
    <scope>NUCLEOTIDE SEQUENCE [LARGE SCALE GENOMIC DNA]</scope>
    <source>
        <strain evidence="1">cv. G1812</strain>
    </source>
</reference>